<gene>
    <name evidence="3" type="ORF">HZS54_04295</name>
</gene>
<accession>A0A7D5P4W6</accession>
<feature type="compositionally biased region" description="Gly residues" evidence="1">
    <location>
        <begin position="297"/>
        <end position="327"/>
    </location>
</feature>
<evidence type="ECO:0000259" key="2">
    <source>
        <dbReference type="Pfam" id="PF23379"/>
    </source>
</evidence>
<reference evidence="3 4" key="1">
    <citation type="submission" date="2020-07" db="EMBL/GenBank/DDBJ databases">
        <title>Halosimplex litoreum sp. nov. and Halosimplex rubrum sp. nov., isolated from different salt environments.</title>
        <authorList>
            <person name="Cui H."/>
        </authorList>
    </citation>
    <scope>NUCLEOTIDE SEQUENCE [LARGE SCALE GENOMIC DNA]</scope>
    <source>
        <strain evidence="3 4">R2</strain>
    </source>
</reference>
<feature type="compositionally biased region" description="Low complexity" evidence="1">
    <location>
        <begin position="258"/>
        <end position="275"/>
    </location>
</feature>
<dbReference type="AlphaFoldDB" id="A0A7D5P4W6"/>
<evidence type="ECO:0000313" key="3">
    <source>
        <dbReference type="EMBL" id="QLH80906.1"/>
    </source>
</evidence>
<dbReference type="GeneID" id="56081782"/>
<dbReference type="InterPro" id="IPR055522">
    <property type="entry name" value="DUF7096"/>
</dbReference>
<feature type="domain" description="DUF7096" evidence="2">
    <location>
        <begin position="50"/>
        <end position="184"/>
    </location>
</feature>
<dbReference type="EMBL" id="CP058909">
    <property type="protein sequence ID" value="QLH80906.1"/>
    <property type="molecule type" value="Genomic_DNA"/>
</dbReference>
<feature type="compositionally biased region" description="Basic and acidic residues" evidence="1">
    <location>
        <begin position="216"/>
        <end position="242"/>
    </location>
</feature>
<name>A0A7D5P4W6_9EURY</name>
<organism evidence="3 4">
    <name type="scientific">Halosimplex pelagicum</name>
    <dbReference type="NCBI Taxonomy" id="869886"/>
    <lineage>
        <taxon>Archaea</taxon>
        <taxon>Methanobacteriati</taxon>
        <taxon>Methanobacteriota</taxon>
        <taxon>Stenosarchaea group</taxon>
        <taxon>Halobacteria</taxon>
        <taxon>Halobacteriales</taxon>
        <taxon>Haloarculaceae</taxon>
        <taxon>Halosimplex</taxon>
    </lineage>
</organism>
<dbReference type="Proteomes" id="UP000509346">
    <property type="component" value="Chromosome"/>
</dbReference>
<protein>
    <recommendedName>
        <fullName evidence="2">DUF7096 domain-containing protein</fullName>
    </recommendedName>
</protein>
<dbReference type="OrthoDB" id="170871at2157"/>
<evidence type="ECO:0000256" key="1">
    <source>
        <dbReference type="SAM" id="MobiDB-lite"/>
    </source>
</evidence>
<proteinExistence type="predicted"/>
<dbReference type="KEGG" id="hpel:HZS54_04295"/>
<dbReference type="RefSeq" id="WP_179920723.1">
    <property type="nucleotide sequence ID" value="NZ_CP058909.1"/>
</dbReference>
<sequence length="338" mass="33480">MRRAFPVVLTVVMVVGTLAWVPAPGLAADTAQDQSNESVAPGELLAGVVGVQQAELDGEIETRSFALQLANATSNESRAAILAAQYEQLRNGSAALAERRAELNESHRNGTLSDGEYRARVAKLHAQSETVRSLANRTANESAGLPAELLESRGINATAIRTLQSDAANLTGPETAAVARSIAGPNVGDTAAAGDRPAVAENRSERGFGAAENATDGERGPAENRTRGDERGNGSAGPDDRGTPGNDTAGPTDGGNRTGASDDAGPADGGNNTDGSEGNETGTPDGDDRGTPTDGGESAGGSGSGGGGDSGGAGNGSGNSGGSGGSDGRPAALAAPLR</sequence>
<keyword evidence="4" id="KW-1185">Reference proteome</keyword>
<dbReference type="Pfam" id="PF23379">
    <property type="entry name" value="DUF7096"/>
    <property type="match status" value="1"/>
</dbReference>
<feature type="region of interest" description="Disordered" evidence="1">
    <location>
        <begin position="181"/>
        <end position="338"/>
    </location>
</feature>
<evidence type="ECO:0000313" key="4">
    <source>
        <dbReference type="Proteomes" id="UP000509346"/>
    </source>
</evidence>